<proteinExistence type="predicted"/>
<dbReference type="EMBL" id="LR796916">
    <property type="protein sequence ID" value="CAB4175439.1"/>
    <property type="molecule type" value="Genomic_DNA"/>
</dbReference>
<evidence type="ECO:0000313" key="3">
    <source>
        <dbReference type="EMBL" id="CAB4193786.1"/>
    </source>
</evidence>
<evidence type="ECO:0000256" key="1">
    <source>
        <dbReference type="SAM" id="MobiDB-lite"/>
    </source>
</evidence>
<reference evidence="3" key="1">
    <citation type="submission" date="2020-05" db="EMBL/GenBank/DDBJ databases">
        <authorList>
            <person name="Chiriac C."/>
            <person name="Salcher M."/>
            <person name="Ghai R."/>
            <person name="Kavagutti S V."/>
        </authorList>
    </citation>
    <scope>NUCLEOTIDE SEQUENCE</scope>
</reference>
<dbReference type="PROSITE" id="PS51257">
    <property type="entry name" value="PROKAR_LIPOPROTEIN"/>
    <property type="match status" value="1"/>
</dbReference>
<accession>A0A6J5RHJ7</accession>
<protein>
    <submittedName>
        <fullName evidence="3">Uncharacterized protein</fullName>
    </submittedName>
</protein>
<feature type="compositionally biased region" description="Low complexity" evidence="1">
    <location>
        <begin position="119"/>
        <end position="130"/>
    </location>
</feature>
<feature type="compositionally biased region" description="Gly residues" evidence="1">
    <location>
        <begin position="131"/>
        <end position="174"/>
    </location>
</feature>
<organism evidence="3">
    <name type="scientific">uncultured Caudovirales phage</name>
    <dbReference type="NCBI Taxonomy" id="2100421"/>
    <lineage>
        <taxon>Viruses</taxon>
        <taxon>Duplodnaviria</taxon>
        <taxon>Heunggongvirae</taxon>
        <taxon>Uroviricota</taxon>
        <taxon>Caudoviricetes</taxon>
        <taxon>Peduoviridae</taxon>
        <taxon>Maltschvirus</taxon>
        <taxon>Maltschvirus maltsch</taxon>
    </lineage>
</organism>
<sequence>MKTIFKLSIFLLFLSSCIQGQCDNCAAPSDVNVKVYKQKNQIVDTDSSNDWIYWYLIMNNNGGYYYYHSYSPVTDYSNISWTESSSIPYEIDSNNPDAVDLQEISNETVSMDELSQDIQSDISSDYDSGNGDYGNGDNGSGDSGDGDSGGGDSGGDSGGGDSGGGDSGGGDGGE</sequence>
<dbReference type="EMBL" id="LR797195">
    <property type="protein sequence ID" value="CAB4193786.1"/>
    <property type="molecule type" value="Genomic_DNA"/>
</dbReference>
<evidence type="ECO:0000313" key="2">
    <source>
        <dbReference type="EMBL" id="CAB4175439.1"/>
    </source>
</evidence>
<name>A0A6J5RHJ7_9CAUD</name>
<gene>
    <name evidence="3" type="ORF">UFOVP1247_157</name>
    <name evidence="2" type="ORF">UFOVP970_197</name>
</gene>
<feature type="region of interest" description="Disordered" evidence="1">
    <location>
        <begin position="119"/>
        <end position="174"/>
    </location>
</feature>